<dbReference type="RefSeq" id="WP_213002418.1">
    <property type="nucleotide sequence ID" value="NZ_BAAATW010000018.1"/>
</dbReference>
<sequence length="187" mass="19399">MDMACRCPRPATGAGIGSGGSVLRKSLHNICLLAAFRAAAILAAWGLLYLLVGIAWWPAAQIGVSVTLTAWWRMRRDVAALADLAHAAVDLYGSSPARSAWPVSATNSPRSSARASRPACAKAADGSWRRVSTVLTDAAGPDGHGVARSSAMGPLSEAGAGIRRLHGVVQVTVHDWRREGPGGNKGV</sequence>
<organism evidence="1 2">
    <name type="scientific">Winogradskya consettensis</name>
    <dbReference type="NCBI Taxonomy" id="113560"/>
    <lineage>
        <taxon>Bacteria</taxon>
        <taxon>Bacillati</taxon>
        <taxon>Actinomycetota</taxon>
        <taxon>Actinomycetes</taxon>
        <taxon>Micromonosporales</taxon>
        <taxon>Micromonosporaceae</taxon>
        <taxon>Winogradskya</taxon>
    </lineage>
</organism>
<dbReference type="Proteomes" id="UP000680865">
    <property type="component" value="Unassembled WGS sequence"/>
</dbReference>
<dbReference type="AlphaFoldDB" id="A0A919SZH3"/>
<name>A0A919SZH3_9ACTN</name>
<evidence type="ECO:0000313" key="1">
    <source>
        <dbReference type="EMBL" id="GIM82196.1"/>
    </source>
</evidence>
<dbReference type="EMBL" id="BOQP01000050">
    <property type="protein sequence ID" value="GIM82196.1"/>
    <property type="molecule type" value="Genomic_DNA"/>
</dbReference>
<keyword evidence="2" id="KW-1185">Reference proteome</keyword>
<evidence type="ECO:0000313" key="2">
    <source>
        <dbReference type="Proteomes" id="UP000680865"/>
    </source>
</evidence>
<proteinExistence type="predicted"/>
<reference evidence="1" key="1">
    <citation type="submission" date="2021-03" db="EMBL/GenBank/DDBJ databases">
        <title>Whole genome shotgun sequence of Actinoplanes consettensis NBRC 14913.</title>
        <authorList>
            <person name="Komaki H."/>
            <person name="Tamura T."/>
        </authorList>
    </citation>
    <scope>NUCLEOTIDE SEQUENCE</scope>
    <source>
        <strain evidence="1">NBRC 14913</strain>
    </source>
</reference>
<gene>
    <name evidence="1" type="ORF">Aco04nite_80370</name>
</gene>
<comment type="caution">
    <text evidence="1">The sequence shown here is derived from an EMBL/GenBank/DDBJ whole genome shotgun (WGS) entry which is preliminary data.</text>
</comment>
<accession>A0A919SZH3</accession>
<protein>
    <submittedName>
        <fullName evidence="1">Uncharacterized protein</fullName>
    </submittedName>
</protein>